<keyword evidence="6" id="KW-1185">Reference proteome</keyword>
<evidence type="ECO:0000259" key="4">
    <source>
        <dbReference type="Pfam" id="PF00534"/>
    </source>
</evidence>
<comment type="similarity">
    <text evidence="1">Belongs to the glycosyltransferase group 1 family. Glycosyltransferase 4 subfamily.</text>
</comment>
<evidence type="ECO:0000313" key="5">
    <source>
        <dbReference type="EMBL" id="GGR93223.1"/>
    </source>
</evidence>
<reference evidence="6" key="1">
    <citation type="journal article" date="2019" name="Int. J. Syst. Evol. Microbiol.">
        <title>The Global Catalogue of Microorganisms (GCM) 10K type strain sequencing project: providing services to taxonomists for standard genome sequencing and annotation.</title>
        <authorList>
            <consortium name="The Broad Institute Genomics Platform"/>
            <consortium name="The Broad Institute Genome Sequencing Center for Infectious Disease"/>
            <person name="Wu L."/>
            <person name="Ma J."/>
        </authorList>
    </citation>
    <scope>NUCLEOTIDE SEQUENCE [LARGE SCALE GENOMIC DNA]</scope>
    <source>
        <strain evidence="6">JCM 31405</strain>
    </source>
</reference>
<evidence type="ECO:0000256" key="2">
    <source>
        <dbReference type="ARBA" id="ARBA00022676"/>
    </source>
</evidence>
<dbReference type="InterPro" id="IPR001296">
    <property type="entry name" value="Glyco_trans_1"/>
</dbReference>
<dbReference type="Proteomes" id="UP000644548">
    <property type="component" value="Unassembled WGS sequence"/>
</dbReference>
<dbReference type="Pfam" id="PF00534">
    <property type="entry name" value="Glycos_transf_1"/>
    <property type="match status" value="1"/>
</dbReference>
<dbReference type="CDD" id="cd03801">
    <property type="entry name" value="GT4_PimA-like"/>
    <property type="match status" value="1"/>
</dbReference>
<dbReference type="SUPFAM" id="SSF53756">
    <property type="entry name" value="UDP-Glycosyltransferase/glycogen phosphorylase"/>
    <property type="match status" value="1"/>
</dbReference>
<comment type="caution">
    <text evidence="5">The sequence shown here is derived from an EMBL/GenBank/DDBJ whole genome shotgun (WGS) entry which is preliminary data.</text>
</comment>
<proteinExistence type="inferred from homology"/>
<keyword evidence="3" id="KW-0808">Transferase</keyword>
<evidence type="ECO:0000256" key="3">
    <source>
        <dbReference type="ARBA" id="ARBA00022679"/>
    </source>
</evidence>
<keyword evidence="2" id="KW-0328">Glycosyltransferase</keyword>
<protein>
    <recommendedName>
        <fullName evidence="4">Glycosyl transferase family 1 domain-containing protein</fullName>
    </recommendedName>
</protein>
<sequence>MVGIRTSHSGINDSQYFHALQDAVVYYGVEAPNDSSGWSAADQQREDPVRLSYMSVVKESKGIFDLLAALTLLKAQGVRFSLQVAGEFDSAATRERFDQQVQVDELSEFIQVLGPLDGDEKRRFFLTTDIFCFPTFFEAESFGIVAIEAMAYGIPVVATRWRSLPEIVGDDVQGILVEANAPSELAAAIARLANDEALRVRLGRGGAAKFRAQFSIATFHHQMDTVFRQVGEM</sequence>
<accession>A0ABQ2S343</accession>
<dbReference type="EMBL" id="BMQN01000003">
    <property type="protein sequence ID" value="GGR93223.1"/>
    <property type="molecule type" value="Genomic_DNA"/>
</dbReference>
<evidence type="ECO:0000256" key="1">
    <source>
        <dbReference type="ARBA" id="ARBA00009481"/>
    </source>
</evidence>
<dbReference type="PANTHER" id="PTHR12526">
    <property type="entry name" value="GLYCOSYLTRANSFERASE"/>
    <property type="match status" value="1"/>
</dbReference>
<name>A0ABQ2S343_9DEIO</name>
<feature type="domain" description="Glycosyl transferase family 1" evidence="4">
    <location>
        <begin position="45"/>
        <end position="206"/>
    </location>
</feature>
<evidence type="ECO:0000313" key="6">
    <source>
        <dbReference type="Proteomes" id="UP000644548"/>
    </source>
</evidence>
<dbReference type="PANTHER" id="PTHR12526:SF640">
    <property type="entry name" value="COLANIC ACID BIOSYNTHESIS GLYCOSYLTRANSFERASE WCAL-RELATED"/>
    <property type="match status" value="1"/>
</dbReference>
<gene>
    <name evidence="5" type="ORF">GCM10008960_20250</name>
</gene>
<dbReference type="Gene3D" id="3.40.50.2000">
    <property type="entry name" value="Glycogen Phosphorylase B"/>
    <property type="match status" value="2"/>
</dbReference>
<organism evidence="5 6">
    <name type="scientific">Deinococcus sedimenti</name>
    <dbReference type="NCBI Taxonomy" id="1867090"/>
    <lineage>
        <taxon>Bacteria</taxon>
        <taxon>Thermotogati</taxon>
        <taxon>Deinococcota</taxon>
        <taxon>Deinococci</taxon>
        <taxon>Deinococcales</taxon>
        <taxon>Deinococcaceae</taxon>
        <taxon>Deinococcus</taxon>
    </lineage>
</organism>